<sequence>MTRYSQSHDSHLNLAEFFSSHIEQGLYGPGERLPSVRTLSQEHRVSLTTVQQAYRVLECSGLAMPRPKSGYFVPTGRRMPELS</sequence>
<dbReference type="AlphaFoldDB" id="A0A010S7F1"/>
<dbReference type="InterPro" id="IPR000524">
    <property type="entry name" value="Tscrpt_reg_HTH_GntR"/>
</dbReference>
<proteinExistence type="predicted"/>
<reference evidence="6 7" key="1">
    <citation type="journal article" date="2011" name="J. Bacteriol.">
        <title>Draft genome sequence of the polycyclic aromatic hydrocarbon-degrading, genetically engineered bioluminescent bioreporter Pseudomonas fluorescens HK44.</title>
        <authorList>
            <person name="Chauhan A."/>
            <person name="Layton A.C."/>
            <person name="Williams D.E."/>
            <person name="Smartt A.E."/>
            <person name="Ripp S."/>
            <person name="Karpinets T.V."/>
            <person name="Brown S.D."/>
            <person name="Sayler G.S."/>
        </authorList>
    </citation>
    <scope>NUCLEOTIDE SEQUENCE [LARGE SCALE GENOMIC DNA]</scope>
    <source>
        <strain evidence="6 7">HK44</strain>
    </source>
</reference>
<dbReference type="PATRIC" id="fig|1042209.11.peg.1019"/>
<dbReference type="InterPro" id="IPR036388">
    <property type="entry name" value="WH-like_DNA-bd_sf"/>
</dbReference>
<keyword evidence="4" id="KW-0804">Transcription</keyword>
<keyword evidence="3" id="KW-0238">DNA-binding</keyword>
<dbReference type="CDD" id="cd07377">
    <property type="entry name" value="WHTH_GntR"/>
    <property type="match status" value="1"/>
</dbReference>
<dbReference type="InterPro" id="IPR051446">
    <property type="entry name" value="HTH_trans_reg/aminotransferase"/>
</dbReference>
<dbReference type="SUPFAM" id="SSF46785">
    <property type="entry name" value="Winged helix' DNA-binding domain"/>
    <property type="match status" value="1"/>
</dbReference>
<dbReference type="PROSITE" id="PS50949">
    <property type="entry name" value="HTH_GNTR"/>
    <property type="match status" value="1"/>
</dbReference>
<evidence type="ECO:0000256" key="1">
    <source>
        <dbReference type="ARBA" id="ARBA00022898"/>
    </source>
</evidence>
<protein>
    <recommendedName>
        <fullName evidence="5">HTH gntR-type domain-containing protein</fullName>
    </recommendedName>
</protein>
<dbReference type="Proteomes" id="UP000022611">
    <property type="component" value="Unassembled WGS sequence"/>
</dbReference>
<evidence type="ECO:0000259" key="5">
    <source>
        <dbReference type="PROSITE" id="PS50949"/>
    </source>
</evidence>
<keyword evidence="2" id="KW-0805">Transcription regulation</keyword>
<evidence type="ECO:0000256" key="4">
    <source>
        <dbReference type="ARBA" id="ARBA00023163"/>
    </source>
</evidence>
<gene>
    <name evidence="6" type="ORF">HK44_022400</name>
</gene>
<comment type="caution">
    <text evidence="6">The sequence shown here is derived from an EMBL/GenBank/DDBJ whole genome shotgun (WGS) entry which is preliminary data.</text>
</comment>
<dbReference type="PANTHER" id="PTHR46577:SF1">
    <property type="entry name" value="HTH-TYPE TRANSCRIPTIONAL REGULATORY PROTEIN GABR"/>
    <property type="match status" value="1"/>
</dbReference>
<organism evidence="6 7">
    <name type="scientific">Pseudomonas fluorescens HK44</name>
    <dbReference type="NCBI Taxonomy" id="1042209"/>
    <lineage>
        <taxon>Bacteria</taxon>
        <taxon>Pseudomonadati</taxon>
        <taxon>Pseudomonadota</taxon>
        <taxon>Gammaproteobacteria</taxon>
        <taxon>Pseudomonadales</taxon>
        <taxon>Pseudomonadaceae</taxon>
        <taxon>Pseudomonas</taxon>
    </lineage>
</organism>
<keyword evidence="1" id="KW-0663">Pyridoxal phosphate</keyword>
<dbReference type="eggNOG" id="COG1167">
    <property type="taxonomic scope" value="Bacteria"/>
</dbReference>
<evidence type="ECO:0000256" key="2">
    <source>
        <dbReference type="ARBA" id="ARBA00023015"/>
    </source>
</evidence>
<feature type="domain" description="HTH gntR-type" evidence="5">
    <location>
        <begin position="8"/>
        <end position="76"/>
    </location>
</feature>
<dbReference type="HOGENOM" id="CLU_017584_16_6_6"/>
<dbReference type="Gene3D" id="1.10.10.10">
    <property type="entry name" value="Winged helix-like DNA-binding domain superfamily/Winged helix DNA-binding domain"/>
    <property type="match status" value="1"/>
</dbReference>
<dbReference type="Pfam" id="PF00392">
    <property type="entry name" value="GntR"/>
    <property type="match status" value="1"/>
</dbReference>
<evidence type="ECO:0000313" key="6">
    <source>
        <dbReference type="EMBL" id="EXF96339.1"/>
    </source>
</evidence>
<dbReference type="SMART" id="SM00345">
    <property type="entry name" value="HTH_GNTR"/>
    <property type="match status" value="1"/>
</dbReference>
<dbReference type="GO" id="GO:0003700">
    <property type="term" value="F:DNA-binding transcription factor activity"/>
    <property type="evidence" value="ECO:0007669"/>
    <property type="project" value="InterPro"/>
</dbReference>
<dbReference type="InterPro" id="IPR036390">
    <property type="entry name" value="WH_DNA-bd_sf"/>
</dbReference>
<evidence type="ECO:0000313" key="7">
    <source>
        <dbReference type="Proteomes" id="UP000022611"/>
    </source>
</evidence>
<dbReference type="GO" id="GO:0003677">
    <property type="term" value="F:DNA binding"/>
    <property type="evidence" value="ECO:0007669"/>
    <property type="project" value="UniProtKB-KW"/>
</dbReference>
<name>A0A010S7F1_PSEFL</name>
<dbReference type="EMBL" id="AFOY02000004">
    <property type="protein sequence ID" value="EXF96339.1"/>
    <property type="molecule type" value="Genomic_DNA"/>
</dbReference>
<evidence type="ECO:0000256" key="3">
    <source>
        <dbReference type="ARBA" id="ARBA00023125"/>
    </source>
</evidence>
<accession>A0A010S7F1</accession>
<dbReference type="PANTHER" id="PTHR46577">
    <property type="entry name" value="HTH-TYPE TRANSCRIPTIONAL REGULATORY PROTEIN GABR"/>
    <property type="match status" value="1"/>
</dbReference>